<feature type="compositionally biased region" description="Basic and acidic residues" evidence="1">
    <location>
        <begin position="24"/>
        <end position="37"/>
    </location>
</feature>
<protein>
    <recommendedName>
        <fullName evidence="4">Ribosomal protein L1</fullName>
    </recommendedName>
</protein>
<dbReference type="CDD" id="cd00403">
    <property type="entry name" value="Ribosomal_L1"/>
    <property type="match status" value="1"/>
</dbReference>
<dbReference type="VEuPathDB" id="AmoebaDB:EHI_201830"/>
<gene>
    <name evidence="2" type="ORF">CL6EHI_201830</name>
</gene>
<dbReference type="SUPFAM" id="SSF56808">
    <property type="entry name" value="Ribosomal protein L1"/>
    <property type="match status" value="1"/>
</dbReference>
<dbReference type="VEuPathDB" id="AmoebaDB:EHI8A_208740"/>
<evidence type="ECO:0000256" key="1">
    <source>
        <dbReference type="SAM" id="MobiDB-lite"/>
    </source>
</evidence>
<evidence type="ECO:0000313" key="2">
    <source>
        <dbReference type="EMBL" id="GAT99741.1"/>
    </source>
</evidence>
<dbReference type="EMBL" id="BDEQ01000001">
    <property type="protein sequence ID" value="GAT99741.1"/>
    <property type="molecule type" value="Genomic_DNA"/>
</dbReference>
<feature type="region of interest" description="Disordered" evidence="1">
    <location>
        <begin position="24"/>
        <end position="43"/>
    </location>
</feature>
<dbReference type="AlphaFoldDB" id="A0A175K126"/>
<name>A0A175K126_ENTHI</name>
<dbReference type="Pfam" id="PF00687">
    <property type="entry name" value="Ribosomal_L1"/>
    <property type="match status" value="1"/>
</dbReference>
<dbReference type="VEuPathDB" id="AmoebaDB:EHI5A_175000"/>
<dbReference type="Gene3D" id="3.30.190.20">
    <property type="match status" value="1"/>
</dbReference>
<evidence type="ECO:0000313" key="3">
    <source>
        <dbReference type="Proteomes" id="UP000078387"/>
    </source>
</evidence>
<dbReference type="InterPro" id="IPR016095">
    <property type="entry name" value="Ribosomal_uL1_3-a/b-sand"/>
</dbReference>
<dbReference type="InterPro" id="IPR028364">
    <property type="entry name" value="Ribosomal_uL1/biogenesis"/>
</dbReference>
<evidence type="ECO:0008006" key="4">
    <source>
        <dbReference type="Google" id="ProtNLM"/>
    </source>
</evidence>
<dbReference type="InterPro" id="IPR023674">
    <property type="entry name" value="Ribosomal_uL1-like"/>
</dbReference>
<dbReference type="VEuPathDB" id="AmoebaDB:KM1_276630"/>
<dbReference type="VEuPathDB" id="AmoebaDB:EHI7A_180730"/>
<reference evidence="2 3" key="1">
    <citation type="submission" date="2016-05" db="EMBL/GenBank/DDBJ databases">
        <title>First whole genome sequencing of Entamoeba histolytica HM1:IMSS-clone-6.</title>
        <authorList>
            <person name="Mukherjee Avik.K."/>
            <person name="Izumyama S."/>
            <person name="Nakada-Tsukui K."/>
            <person name="Nozaki T."/>
        </authorList>
    </citation>
    <scope>NUCLEOTIDE SEQUENCE [LARGE SCALE GENOMIC DNA]</scope>
    <source>
        <strain evidence="2 3">HM1:IMSS clone 6</strain>
    </source>
</reference>
<sequence>MAPALHRLKRVTCVIKPIENTKDNNVTEKSKKTEATKPKKTLPENSQQVVSDIVLKKYQPIERAHILKTIRAIKQYNDYETKNSGITSLFNTDKQLQIKFDILKEPRYNPHIDFLTVPHPFYNKRSICLICANPKSYMKEKVAKAGVHVDKIISTKQIRERYTTFEAQDELMKRYDVFLVEIRVCHLISILFLGRIRSKNLFIPVFCGKYSIKREIEKAIESIPFTPLRSAYLSIPFGVLSQSDDDLADNFIALTKQASECMYEGSDNITQIQVNVKGGSVAFPVFQAY</sequence>
<proteinExistence type="predicted"/>
<organism evidence="2 3">
    <name type="scientific">Entamoeba histolytica</name>
    <dbReference type="NCBI Taxonomy" id="5759"/>
    <lineage>
        <taxon>Eukaryota</taxon>
        <taxon>Amoebozoa</taxon>
        <taxon>Evosea</taxon>
        <taxon>Archamoebae</taxon>
        <taxon>Mastigamoebida</taxon>
        <taxon>Entamoebidae</taxon>
        <taxon>Entamoeba</taxon>
    </lineage>
</organism>
<accession>A0A175K126</accession>
<dbReference type="Gene3D" id="3.40.50.790">
    <property type="match status" value="1"/>
</dbReference>
<dbReference type="Proteomes" id="UP000078387">
    <property type="component" value="Unassembled WGS sequence"/>
</dbReference>
<comment type="caution">
    <text evidence="2">The sequence shown here is derived from an EMBL/GenBank/DDBJ whole genome shotgun (WGS) entry which is preliminary data.</text>
</comment>